<evidence type="ECO:0000313" key="1">
    <source>
        <dbReference type="EMBL" id="KAJ3489893.1"/>
    </source>
</evidence>
<keyword evidence="2" id="KW-1185">Reference proteome</keyword>
<dbReference type="EMBL" id="JANAKD010000714">
    <property type="protein sequence ID" value="KAJ3489893.1"/>
    <property type="molecule type" value="Genomic_DNA"/>
</dbReference>
<accession>A0ACC1QTI9</accession>
<dbReference type="Proteomes" id="UP001148737">
    <property type="component" value="Unassembled WGS sequence"/>
</dbReference>
<protein>
    <submittedName>
        <fullName evidence="1">Uncharacterized protein</fullName>
    </submittedName>
</protein>
<proteinExistence type="predicted"/>
<name>A0ACC1QTI9_9HYPO</name>
<gene>
    <name evidence="1" type="ORF">NLG97_g5900</name>
</gene>
<evidence type="ECO:0000313" key="2">
    <source>
        <dbReference type="Proteomes" id="UP001148737"/>
    </source>
</evidence>
<comment type="caution">
    <text evidence="1">The sequence shown here is derived from an EMBL/GenBank/DDBJ whole genome shotgun (WGS) entry which is preliminary data.</text>
</comment>
<sequence length="205" mass="22298">MSGQTCMANSRIYVQRAVAEPFLAKFKAAFTSSRLGDPADPTVNQGPQADKIQHATVLRYIEMGKQSGGKLLTEDKQPEMPPGNFFVSPTIFVDVPEDATIMKDEIFGPVVIINTFDTEAEAVAKANDTEYGLYAAVYTKDLDRAMRVASRLEAGTVGVNCTSPTKGDDMPFGGQKGSGVQRESYIHSMETFMETKSVLIKVAEL</sequence>
<organism evidence="1 2">
    <name type="scientific">Lecanicillium saksenae</name>
    <dbReference type="NCBI Taxonomy" id="468837"/>
    <lineage>
        <taxon>Eukaryota</taxon>
        <taxon>Fungi</taxon>
        <taxon>Dikarya</taxon>
        <taxon>Ascomycota</taxon>
        <taxon>Pezizomycotina</taxon>
        <taxon>Sordariomycetes</taxon>
        <taxon>Hypocreomycetidae</taxon>
        <taxon>Hypocreales</taxon>
        <taxon>Cordycipitaceae</taxon>
        <taxon>Lecanicillium</taxon>
    </lineage>
</organism>
<reference evidence="1" key="1">
    <citation type="submission" date="2022-07" db="EMBL/GenBank/DDBJ databases">
        <title>Genome Sequence of Lecanicillium saksenae.</title>
        <authorList>
            <person name="Buettner E."/>
        </authorList>
    </citation>
    <scope>NUCLEOTIDE SEQUENCE</scope>
    <source>
        <strain evidence="1">VT-O1</strain>
    </source>
</reference>